<organism evidence="9 10">
    <name type="scientific">Clostridium paraputrificum</name>
    <dbReference type="NCBI Taxonomy" id="29363"/>
    <lineage>
        <taxon>Bacteria</taxon>
        <taxon>Bacillati</taxon>
        <taxon>Bacillota</taxon>
        <taxon>Clostridia</taxon>
        <taxon>Eubacteriales</taxon>
        <taxon>Clostridiaceae</taxon>
        <taxon>Clostridium</taxon>
    </lineage>
</organism>
<dbReference type="PANTHER" id="PTHR43298:SF2">
    <property type="entry name" value="FMN_FAD EXPORTER YEEO-RELATED"/>
    <property type="match status" value="1"/>
</dbReference>
<keyword evidence="5 8" id="KW-1133">Transmembrane helix</keyword>
<feature type="transmembrane region" description="Helical" evidence="8">
    <location>
        <begin position="279"/>
        <end position="300"/>
    </location>
</feature>
<name>A0A174QEI2_9CLOT</name>
<dbReference type="Pfam" id="PF01943">
    <property type="entry name" value="Polysacc_synt"/>
    <property type="match status" value="1"/>
</dbReference>
<dbReference type="eggNOG" id="COG2244">
    <property type="taxonomic scope" value="Bacteria"/>
</dbReference>
<evidence type="ECO:0000256" key="3">
    <source>
        <dbReference type="ARBA" id="ARBA00022448"/>
    </source>
</evidence>
<feature type="transmembrane region" description="Helical" evidence="8">
    <location>
        <begin position="410"/>
        <end position="432"/>
    </location>
</feature>
<dbReference type="GeneID" id="42774636"/>
<dbReference type="EMBL" id="MAPZ01000019">
    <property type="protein sequence ID" value="OBY10709.1"/>
    <property type="molecule type" value="Genomic_DNA"/>
</dbReference>
<feature type="transmembrane region" description="Helical" evidence="8">
    <location>
        <begin position="356"/>
        <end position="378"/>
    </location>
</feature>
<reference evidence="9 10" key="1">
    <citation type="submission" date="2016-06" db="EMBL/GenBank/DDBJ databases">
        <authorList>
            <person name="Kjaerup R.B."/>
            <person name="Dalgaard T.S."/>
            <person name="Juul-Madsen H.R."/>
        </authorList>
    </citation>
    <scope>NUCLEOTIDE SEQUENCE [LARGE SCALE GENOMIC DNA]</scope>
    <source>
        <strain evidence="9 10">373-A1</strain>
    </source>
</reference>
<feature type="transmembrane region" description="Helical" evidence="8">
    <location>
        <begin position="183"/>
        <end position="206"/>
    </location>
</feature>
<evidence type="ECO:0000256" key="7">
    <source>
        <dbReference type="ARBA" id="ARBA00031636"/>
    </source>
</evidence>
<dbReference type="RefSeq" id="WP_027096797.1">
    <property type="nucleotide sequence ID" value="NZ_CABHIH010000002.1"/>
</dbReference>
<dbReference type="InterPro" id="IPR050222">
    <property type="entry name" value="MATE_MdtK"/>
</dbReference>
<dbReference type="Proteomes" id="UP000092714">
    <property type="component" value="Unassembled WGS sequence"/>
</dbReference>
<dbReference type="PANTHER" id="PTHR43298">
    <property type="entry name" value="MULTIDRUG RESISTANCE PROTEIN NORM-RELATED"/>
    <property type="match status" value="1"/>
</dbReference>
<feature type="transmembrane region" description="Helical" evidence="8">
    <location>
        <begin position="385"/>
        <end position="404"/>
    </location>
</feature>
<comment type="caution">
    <text evidence="9">The sequence shown here is derived from an EMBL/GenBank/DDBJ whole genome shotgun (WGS) entry which is preliminary data.</text>
</comment>
<comment type="subcellular location">
    <subcellularLocation>
        <location evidence="1">Membrane</location>
        <topology evidence="1">Multi-pass membrane protein</topology>
    </subcellularLocation>
</comment>
<feature type="transmembrane region" description="Helical" evidence="8">
    <location>
        <begin position="477"/>
        <end position="494"/>
    </location>
</feature>
<sequence length="499" mass="55637">MEKDNFFKNSFLLTASNITTGILGFIFSIYLSHVLGPEGMGLYNLVMPIYNLFICMMSAGISASISKISAVYAEKQENGNLIKTINTVAVFNIVWAIVIGILVFIFAPFIGKYGINDVRAIDAIRVTCPAMIFIALSNILKGYFWGTSKITMPAIIDIFEKALRILTVAILIFLFSAKELTTLVTLCYVALCLGELQSLVLLYFYYRQCAKKLPKTYEKTERRSQLLFNVLIICLPLTLNGFLSNIFNTLSTLVVPRCLITAGFDHTEALAMIGKFSGMAMMIIGIPLIVVSSINTLLIPDLSQTLVKGNYYDAAVRIRKVIKIAFILGLATTTICCLIPNSLGELFYQRDDLGKYILYAGLTAPVFFTSTTMFGILNGINKQGIILRNSLIVAALELVGLYVFTSIPSINIYGYVITLFFTSLVSLVINLYEVKKHIELKLSLANVIIFTLLAVLTFLVLRTIIRKFFLPLNFANTIFIIILTFVIFVFWGTFGEFEE</sequence>
<dbReference type="NCBIfam" id="TIGR02900">
    <property type="entry name" value="spore_V_B"/>
    <property type="match status" value="1"/>
</dbReference>
<proteinExistence type="inferred from homology"/>
<dbReference type="InterPro" id="IPR002797">
    <property type="entry name" value="Polysacc_synth"/>
</dbReference>
<dbReference type="PIRSF" id="PIRSF038958">
    <property type="entry name" value="PG_synth_SpoVB"/>
    <property type="match status" value="1"/>
</dbReference>
<evidence type="ECO:0000256" key="1">
    <source>
        <dbReference type="ARBA" id="ARBA00004141"/>
    </source>
</evidence>
<feature type="transmembrane region" description="Helical" evidence="8">
    <location>
        <begin position="123"/>
        <end position="146"/>
    </location>
</feature>
<accession>A0A174QEI2</accession>
<feature type="transmembrane region" description="Helical" evidence="8">
    <location>
        <begin position="12"/>
        <end position="30"/>
    </location>
</feature>
<feature type="transmembrane region" description="Helical" evidence="8">
    <location>
        <begin position="158"/>
        <end position="177"/>
    </location>
</feature>
<evidence type="ECO:0000313" key="10">
    <source>
        <dbReference type="Proteomes" id="UP000092714"/>
    </source>
</evidence>
<comment type="similarity">
    <text evidence="2">Belongs to the multi antimicrobial extrusion (MATE) (TC 2.A.66.1) family.</text>
</comment>
<dbReference type="AlphaFoldDB" id="A0A174QEI2"/>
<dbReference type="InterPro" id="IPR024923">
    <property type="entry name" value="PG_synth_SpoVB"/>
</dbReference>
<evidence type="ECO:0000256" key="2">
    <source>
        <dbReference type="ARBA" id="ARBA00010199"/>
    </source>
</evidence>
<evidence type="ECO:0000256" key="8">
    <source>
        <dbReference type="SAM" id="Phobius"/>
    </source>
</evidence>
<gene>
    <name evidence="9" type="ORF">CP373A1_09385</name>
</gene>
<keyword evidence="3" id="KW-0813">Transport</keyword>
<evidence type="ECO:0000256" key="4">
    <source>
        <dbReference type="ARBA" id="ARBA00022692"/>
    </source>
</evidence>
<dbReference type="GO" id="GO:0005886">
    <property type="term" value="C:plasma membrane"/>
    <property type="evidence" value="ECO:0007669"/>
    <property type="project" value="TreeGrafter"/>
</dbReference>
<feature type="transmembrane region" description="Helical" evidence="8">
    <location>
        <begin position="321"/>
        <end position="344"/>
    </location>
</feature>
<keyword evidence="10" id="KW-1185">Reference proteome</keyword>
<keyword evidence="6 8" id="KW-0472">Membrane</keyword>
<dbReference type="InterPro" id="IPR014249">
    <property type="entry name" value="Spore_V_B"/>
</dbReference>
<evidence type="ECO:0000256" key="5">
    <source>
        <dbReference type="ARBA" id="ARBA00022989"/>
    </source>
</evidence>
<evidence type="ECO:0000256" key="6">
    <source>
        <dbReference type="ARBA" id="ARBA00023136"/>
    </source>
</evidence>
<protein>
    <recommendedName>
        <fullName evidence="7">Multidrug-efflux transporter</fullName>
    </recommendedName>
</protein>
<feature type="transmembrane region" description="Helical" evidence="8">
    <location>
        <begin position="444"/>
        <end position="465"/>
    </location>
</feature>
<feature type="transmembrane region" description="Helical" evidence="8">
    <location>
        <begin position="50"/>
        <end position="73"/>
    </location>
</feature>
<keyword evidence="4 8" id="KW-0812">Transmembrane</keyword>
<dbReference type="OrthoDB" id="9775950at2"/>
<feature type="transmembrane region" description="Helical" evidence="8">
    <location>
        <begin position="226"/>
        <end position="247"/>
    </location>
</feature>
<feature type="transmembrane region" description="Helical" evidence="8">
    <location>
        <begin position="85"/>
        <end position="111"/>
    </location>
</feature>
<evidence type="ECO:0000313" key="9">
    <source>
        <dbReference type="EMBL" id="OBY10709.1"/>
    </source>
</evidence>